<gene>
    <name evidence="1" type="ORF">AM592_17165</name>
</gene>
<dbReference type="STRING" id="1441095.AM592_17165"/>
<evidence type="ECO:0000313" key="2">
    <source>
        <dbReference type="Proteomes" id="UP000067625"/>
    </source>
</evidence>
<organism evidence="1 2">
    <name type="scientific">Bacillus gobiensis</name>
    <dbReference type="NCBI Taxonomy" id="1441095"/>
    <lineage>
        <taxon>Bacteria</taxon>
        <taxon>Bacillati</taxon>
        <taxon>Bacillota</taxon>
        <taxon>Bacilli</taxon>
        <taxon>Bacillales</taxon>
        <taxon>Bacillaceae</taxon>
        <taxon>Bacillus</taxon>
    </lineage>
</organism>
<reference evidence="1 2" key="2">
    <citation type="journal article" date="2016" name="Int. J. Syst. Evol. Microbiol.">
        <title>Bacillus gobiensis sp. nov., isolated from a soil sample.</title>
        <authorList>
            <person name="Liu B."/>
            <person name="Liu G.H."/>
            <person name="Cetin S."/>
            <person name="Schumann P."/>
            <person name="Pan Z.Z."/>
            <person name="Chen Q.Q."/>
        </authorList>
    </citation>
    <scope>NUCLEOTIDE SEQUENCE [LARGE SCALE GENOMIC DNA]</scope>
    <source>
        <strain evidence="1 2">FJAT-4402</strain>
    </source>
</reference>
<sequence>MLDDFQEIQGNYQEEFIEYLKGEFYCLYEYLSNGESIDNCTLSNTQTMVILENERELKIIKKRSCDIEFVDEEKIQDLITPRIGLRHEHDIQLHYCLKSIQKAI</sequence>
<dbReference type="Proteomes" id="UP000067625">
    <property type="component" value="Chromosome"/>
</dbReference>
<dbReference type="PATRIC" id="fig|1441095.3.peg.3811"/>
<accession>A0A0M4FTP5</accession>
<reference evidence="2" key="1">
    <citation type="submission" date="2015-08" db="EMBL/GenBank/DDBJ databases">
        <title>Genome sequencing project for genomic taxonomy and phylogenomics of Bacillus-like bacteria.</title>
        <authorList>
            <person name="Liu B."/>
            <person name="Wang J."/>
            <person name="Zhu Y."/>
            <person name="Liu G."/>
            <person name="Chen Q."/>
            <person name="Chen Z."/>
            <person name="Lan J."/>
            <person name="Che J."/>
            <person name="Ge C."/>
            <person name="Shi H."/>
            <person name="Pan Z."/>
            <person name="Liu X."/>
        </authorList>
    </citation>
    <scope>NUCLEOTIDE SEQUENCE [LARGE SCALE GENOMIC DNA]</scope>
    <source>
        <strain evidence="2">FJAT-4402</strain>
    </source>
</reference>
<protein>
    <submittedName>
        <fullName evidence="1">Uncharacterized protein</fullName>
    </submittedName>
</protein>
<dbReference type="OrthoDB" id="2876757at2"/>
<proteinExistence type="predicted"/>
<dbReference type="EMBL" id="CP012600">
    <property type="protein sequence ID" value="ALC83109.1"/>
    <property type="molecule type" value="Genomic_DNA"/>
</dbReference>
<evidence type="ECO:0000313" key="1">
    <source>
        <dbReference type="EMBL" id="ALC83109.1"/>
    </source>
</evidence>
<keyword evidence="2" id="KW-1185">Reference proteome</keyword>
<dbReference type="AlphaFoldDB" id="A0A0M4FTP5"/>
<name>A0A0M4FTP5_9BACI</name>